<proteinExistence type="predicted"/>
<evidence type="ECO:0000313" key="3">
    <source>
        <dbReference type="Proteomes" id="UP000095544"/>
    </source>
</evidence>
<evidence type="ECO:0000313" key="2">
    <source>
        <dbReference type="EMBL" id="CUN74565.1"/>
    </source>
</evidence>
<dbReference type="GO" id="GO:0016747">
    <property type="term" value="F:acyltransferase activity, transferring groups other than amino-acyl groups"/>
    <property type="evidence" value="ECO:0007669"/>
    <property type="project" value="InterPro"/>
</dbReference>
<name>A0A173ZHG6_9FIRM</name>
<dbReference type="Proteomes" id="UP000095544">
    <property type="component" value="Unassembled WGS sequence"/>
</dbReference>
<accession>A0A173ZHG6</accession>
<organism evidence="2 3">
    <name type="scientific">Faecalicatena contorta</name>
    <dbReference type="NCBI Taxonomy" id="39482"/>
    <lineage>
        <taxon>Bacteria</taxon>
        <taxon>Bacillati</taxon>
        <taxon>Bacillota</taxon>
        <taxon>Clostridia</taxon>
        <taxon>Lachnospirales</taxon>
        <taxon>Lachnospiraceae</taxon>
        <taxon>Faecalicatena</taxon>
    </lineage>
</organism>
<dbReference type="AlphaFoldDB" id="A0A173ZHG6"/>
<reference evidence="2 3" key="1">
    <citation type="submission" date="2015-09" db="EMBL/GenBank/DDBJ databases">
        <authorList>
            <consortium name="Pathogen Informatics"/>
        </authorList>
    </citation>
    <scope>NUCLEOTIDE SEQUENCE [LARGE SCALE GENOMIC DNA]</scope>
    <source>
        <strain evidence="2 3">2789STDY5834876</strain>
    </source>
</reference>
<dbReference type="InterPro" id="IPR000182">
    <property type="entry name" value="GNAT_dom"/>
</dbReference>
<dbReference type="EMBL" id="CYZU01000002">
    <property type="protein sequence ID" value="CUN74565.1"/>
    <property type="molecule type" value="Genomic_DNA"/>
</dbReference>
<dbReference type="InterPro" id="IPR016181">
    <property type="entry name" value="Acyl_CoA_acyltransferase"/>
</dbReference>
<feature type="domain" description="N-acetyltransferase" evidence="1">
    <location>
        <begin position="3"/>
        <end position="199"/>
    </location>
</feature>
<dbReference type="PROSITE" id="PS51186">
    <property type="entry name" value="GNAT"/>
    <property type="match status" value="1"/>
</dbReference>
<dbReference type="OrthoDB" id="2243440at2"/>
<keyword evidence="2" id="KW-0808">Transferase</keyword>
<dbReference type="STRING" id="39482.ERS852491_00411"/>
<gene>
    <name evidence="2" type="ORF">ERS852491_00411</name>
</gene>
<evidence type="ECO:0000259" key="1">
    <source>
        <dbReference type="PROSITE" id="PS51186"/>
    </source>
</evidence>
<protein>
    <submittedName>
        <fullName evidence="2">Acetyltransferase (GNAT) family</fullName>
    </submittedName>
</protein>
<dbReference type="Gene3D" id="3.40.630.30">
    <property type="match status" value="1"/>
</dbReference>
<dbReference type="SUPFAM" id="SSF55729">
    <property type="entry name" value="Acyl-CoA N-acyltransferases (Nat)"/>
    <property type="match status" value="1"/>
</dbReference>
<sequence>MKIEIKDIRKKDHKKAIQFAIKGMHFDWYLDNKFLLNAYGRYFWYLEINRATQILAAYADGEFAGVLLAEMKSEEKKYQSFLQKSYIKIVDVIQRTFFKGGADLYEDTTKELLAHYLKSNTPDGEILFLAADPDCKIKGIGTALLNALEEKEKGKTLYLYTDDACTYQFYEHRGFERAEEKEIILKMPKGRVPLKCFVYSKTV</sequence>
<dbReference type="Pfam" id="PF13508">
    <property type="entry name" value="Acetyltransf_7"/>
    <property type="match status" value="1"/>
</dbReference>